<dbReference type="OrthoDB" id="8797224at2"/>
<dbReference type="PROSITE" id="PS51318">
    <property type="entry name" value="TAT"/>
    <property type="match status" value="1"/>
</dbReference>
<dbReference type="AlphaFoldDB" id="A0A378XFH0"/>
<protein>
    <recommendedName>
        <fullName evidence="5">Twin-arginine translocation signal domain-containing protein</fullName>
    </recommendedName>
</protein>
<evidence type="ECO:0008006" key="5">
    <source>
        <dbReference type="Google" id="ProtNLM"/>
    </source>
</evidence>
<keyword evidence="4" id="KW-1185">Reference proteome</keyword>
<dbReference type="RefSeq" id="WP_018575479.1">
    <property type="nucleotide sequence ID" value="NZ_CP065725.1"/>
</dbReference>
<evidence type="ECO:0000313" key="2">
    <source>
        <dbReference type="EMBL" id="SUA55239.1"/>
    </source>
</evidence>
<dbReference type="Proteomes" id="UP000254603">
    <property type="component" value="Unassembled WGS sequence"/>
</dbReference>
<dbReference type="EMBL" id="UGSB01000001">
    <property type="protein sequence ID" value="SUA55239.1"/>
    <property type="molecule type" value="Genomic_DNA"/>
</dbReference>
<evidence type="ECO:0000313" key="1">
    <source>
        <dbReference type="EMBL" id="QPT39204.1"/>
    </source>
</evidence>
<gene>
    <name evidence="1" type="ORF">I6G29_08430</name>
    <name evidence="2" type="ORF">NCTC11997_01751</name>
</gene>
<organism evidence="2 3">
    <name type="scientific">Oligella ureolytica</name>
    <dbReference type="NCBI Taxonomy" id="90244"/>
    <lineage>
        <taxon>Bacteria</taxon>
        <taxon>Pseudomonadati</taxon>
        <taxon>Pseudomonadota</taxon>
        <taxon>Betaproteobacteria</taxon>
        <taxon>Burkholderiales</taxon>
        <taxon>Alcaligenaceae</taxon>
        <taxon>Oligella</taxon>
    </lineage>
</organism>
<dbReference type="Proteomes" id="UP000594903">
    <property type="component" value="Chromosome"/>
</dbReference>
<name>A0A378XFH0_9BURK</name>
<evidence type="ECO:0000313" key="4">
    <source>
        <dbReference type="Proteomes" id="UP000594903"/>
    </source>
</evidence>
<accession>A0A378XFH0</accession>
<dbReference type="InterPro" id="IPR006311">
    <property type="entry name" value="TAT_signal"/>
</dbReference>
<dbReference type="STRING" id="1122619.GCA_000373745_02295"/>
<reference evidence="1 4" key="2">
    <citation type="submission" date="2020-12" db="EMBL/GenBank/DDBJ databases">
        <title>FDA dAtabase for Regulatory Grade micrObial Sequences (FDA-ARGOS): Supporting development and validation of Infectious Disease Dx tests.</title>
        <authorList>
            <person name="Sproer C."/>
            <person name="Gronow S."/>
            <person name="Severitt S."/>
            <person name="Schroder I."/>
            <person name="Tallon L."/>
            <person name="Sadzewicz L."/>
            <person name="Zhao X."/>
            <person name="Boylan J."/>
            <person name="Ott S."/>
            <person name="Bowen H."/>
            <person name="Vavikolanu K."/>
            <person name="Mehta A."/>
            <person name="Aluvathingal J."/>
            <person name="Nadendla S."/>
            <person name="Lowell S."/>
            <person name="Myers T."/>
            <person name="Yan Y."/>
            <person name="Sichtig H."/>
        </authorList>
    </citation>
    <scope>NUCLEOTIDE SEQUENCE [LARGE SCALE GENOMIC DNA]</scope>
    <source>
        <strain evidence="1 4">FDAARGOS_872</strain>
    </source>
</reference>
<dbReference type="EMBL" id="CP065725">
    <property type="protein sequence ID" value="QPT39204.1"/>
    <property type="molecule type" value="Genomic_DNA"/>
</dbReference>
<reference evidence="2 3" key="1">
    <citation type="submission" date="2018-06" db="EMBL/GenBank/DDBJ databases">
        <authorList>
            <consortium name="Pathogen Informatics"/>
            <person name="Doyle S."/>
        </authorList>
    </citation>
    <scope>NUCLEOTIDE SEQUENCE [LARGE SCALE GENOMIC DNA]</scope>
    <source>
        <strain evidence="2 3">NCTC11997</strain>
    </source>
</reference>
<evidence type="ECO:0000313" key="3">
    <source>
        <dbReference type="Proteomes" id="UP000254603"/>
    </source>
</evidence>
<sequence>MNITRRQALKSMAAVAGVSGTGLLMGFGPIAVAEPAFSPKTTTVIVSLDTIGQTFLNRIRTQRDTHISQVLRASTDLSFVQNLQRILTNGQAQRIVGLVDDASATLILDLARSANAKLIWDKSHSQLSEIDAALLGLTLNGFEAKATYTKNGRQSRGHYVSFMLEI</sequence>
<proteinExistence type="predicted"/>